<comment type="caution">
    <text evidence="1">The sequence shown here is derived from an EMBL/GenBank/DDBJ whole genome shotgun (WGS) entry which is preliminary data.</text>
</comment>
<dbReference type="Proteomes" id="UP000572680">
    <property type="component" value="Unassembled WGS sequence"/>
</dbReference>
<reference evidence="1 2" key="1">
    <citation type="submission" date="2020-08" db="EMBL/GenBank/DDBJ databases">
        <title>Genomic Encyclopedia of Type Strains, Phase IV (KMG-IV): sequencing the most valuable type-strain genomes for metagenomic binning, comparative biology and taxonomic classification.</title>
        <authorList>
            <person name="Goeker M."/>
        </authorList>
    </citation>
    <scope>NUCLEOTIDE SEQUENCE [LARGE SCALE GENOMIC DNA]</scope>
    <source>
        <strain evidence="1 2">DSM 44197</strain>
    </source>
</reference>
<keyword evidence="2" id="KW-1185">Reference proteome</keyword>
<organism evidence="1 2">
    <name type="scientific">Actinomadura namibiensis</name>
    <dbReference type="NCBI Taxonomy" id="182080"/>
    <lineage>
        <taxon>Bacteria</taxon>
        <taxon>Bacillati</taxon>
        <taxon>Actinomycetota</taxon>
        <taxon>Actinomycetes</taxon>
        <taxon>Streptosporangiales</taxon>
        <taxon>Thermomonosporaceae</taxon>
        <taxon>Actinomadura</taxon>
    </lineage>
</organism>
<gene>
    <name evidence="1" type="ORF">HNR61_003994</name>
</gene>
<dbReference type="InterPro" id="IPR011717">
    <property type="entry name" value="TPR-4"/>
</dbReference>
<dbReference type="Pfam" id="PF07721">
    <property type="entry name" value="TPR_4"/>
    <property type="match status" value="4"/>
</dbReference>
<name>A0A7W3LQE2_ACTNM</name>
<dbReference type="Pfam" id="PF13432">
    <property type="entry name" value="TPR_16"/>
    <property type="match status" value="1"/>
</dbReference>
<dbReference type="GO" id="GO:0042802">
    <property type="term" value="F:identical protein binding"/>
    <property type="evidence" value="ECO:0007669"/>
    <property type="project" value="InterPro"/>
</dbReference>
<dbReference type="EMBL" id="JACJIA010000004">
    <property type="protein sequence ID" value="MBA8952354.1"/>
    <property type="molecule type" value="Genomic_DNA"/>
</dbReference>
<evidence type="ECO:0000313" key="1">
    <source>
        <dbReference type="EMBL" id="MBA8952354.1"/>
    </source>
</evidence>
<sequence length="445" mass="50109">MDAEDLDWRFRTYSGWVPPWVVTSLAEHGHLDEVRMQAQRGDWYCAHHVALDLIERGERDAALDVLTPFVDTGWWEAVSTVAAFLHEWGRTDEAIALVRPLAEAGDRLAVERLARLLARQGRTDEVIALLGPRVDDWFLASALVELTHDRGCDERVMSLLPEVDRDGRWCEPANIVELRARMLERQGRVDEAVAFLYAHYQRGDVVHVNELEQLADVLARHGREVELRELVAGPGEEYAAEPLADMLEKRGQVDAAVQVYRPFVAEGSSNAAMKLAELLTRHRRVYEAVEALRAVLGRGGCECDLRMLWTLLVDQQRVEEALALFDELAARSAGLDLDLFLERMSLLSYCGRTEQAIDELRAHPEAGEWFMAERLARLLADAGRLDEAIAVLEPNRDSHRSTVVIAELLIRQGRADEAVAMLHDWRGTPPPAPRAEGAFVDQPPF</sequence>
<proteinExistence type="predicted"/>
<evidence type="ECO:0000313" key="2">
    <source>
        <dbReference type="Proteomes" id="UP000572680"/>
    </source>
</evidence>
<protein>
    <submittedName>
        <fullName evidence="1">Tetratricopeptide (TPR) repeat protein</fullName>
    </submittedName>
</protein>
<dbReference type="AlphaFoldDB" id="A0A7W3LQE2"/>
<dbReference type="InterPro" id="IPR011990">
    <property type="entry name" value="TPR-like_helical_dom_sf"/>
</dbReference>
<accession>A0A7W3LQE2</accession>
<dbReference type="Gene3D" id="1.25.40.10">
    <property type="entry name" value="Tetratricopeptide repeat domain"/>
    <property type="match status" value="2"/>
</dbReference>
<dbReference type="RefSeq" id="WP_220509482.1">
    <property type="nucleotide sequence ID" value="NZ_BAAALP010000055.1"/>
</dbReference>
<dbReference type="SUPFAM" id="SSF48452">
    <property type="entry name" value="TPR-like"/>
    <property type="match status" value="1"/>
</dbReference>